<keyword evidence="1" id="KW-0175">Coiled coil</keyword>
<dbReference type="Proteomes" id="UP000606653">
    <property type="component" value="Unassembled WGS sequence"/>
</dbReference>
<keyword evidence="3" id="KW-1185">Reference proteome</keyword>
<accession>A0ABQ2L4Z1</accession>
<evidence type="ECO:0000256" key="1">
    <source>
        <dbReference type="SAM" id="Coils"/>
    </source>
</evidence>
<name>A0ABQ2L4Z1_9BACL</name>
<evidence type="ECO:0000313" key="3">
    <source>
        <dbReference type="Proteomes" id="UP000606653"/>
    </source>
</evidence>
<dbReference type="RefSeq" id="WP_018976543.1">
    <property type="nucleotide sequence ID" value="NZ_BMLN01000008.1"/>
</dbReference>
<gene>
    <name evidence="2" type="ORF">GCM10010969_28170</name>
</gene>
<organism evidence="2 3">
    <name type="scientific">Saccharibacillus kuerlensis</name>
    <dbReference type="NCBI Taxonomy" id="459527"/>
    <lineage>
        <taxon>Bacteria</taxon>
        <taxon>Bacillati</taxon>
        <taxon>Bacillota</taxon>
        <taxon>Bacilli</taxon>
        <taxon>Bacillales</taxon>
        <taxon>Paenibacillaceae</taxon>
        <taxon>Saccharibacillus</taxon>
    </lineage>
</organism>
<reference evidence="3" key="1">
    <citation type="journal article" date="2019" name="Int. J. Syst. Evol. Microbiol.">
        <title>The Global Catalogue of Microorganisms (GCM) 10K type strain sequencing project: providing services to taxonomists for standard genome sequencing and annotation.</title>
        <authorList>
            <consortium name="The Broad Institute Genomics Platform"/>
            <consortium name="The Broad Institute Genome Sequencing Center for Infectious Disease"/>
            <person name="Wu L."/>
            <person name="Ma J."/>
        </authorList>
    </citation>
    <scope>NUCLEOTIDE SEQUENCE [LARGE SCALE GENOMIC DNA]</scope>
    <source>
        <strain evidence="3">CGMCC 1.6964</strain>
    </source>
</reference>
<sequence>MRVTEEDLALIRIVLELPYLIKVLDTDMKAIEGSSLRTRSALLLQLERLREEAQREIRQMRHVLRLRGIQIVKQTMLEDRLCAEYICRGHHDRMLLMWSRIRIDVEEMTTACLDIKSPGSFGKPAQTAGFPPKQK</sequence>
<dbReference type="InterPro" id="IPR058600">
    <property type="entry name" value="YhjD-like"/>
</dbReference>
<evidence type="ECO:0000313" key="2">
    <source>
        <dbReference type="EMBL" id="GGO03714.1"/>
    </source>
</evidence>
<proteinExistence type="predicted"/>
<comment type="caution">
    <text evidence="2">The sequence shown here is derived from an EMBL/GenBank/DDBJ whole genome shotgun (WGS) entry which is preliminary data.</text>
</comment>
<feature type="coiled-coil region" evidence="1">
    <location>
        <begin position="36"/>
        <end position="66"/>
    </location>
</feature>
<dbReference type="Pfam" id="PF26325">
    <property type="entry name" value="YhjD"/>
    <property type="match status" value="1"/>
</dbReference>
<dbReference type="EMBL" id="BMLN01000008">
    <property type="protein sequence ID" value="GGO03714.1"/>
    <property type="molecule type" value="Genomic_DNA"/>
</dbReference>
<protein>
    <submittedName>
        <fullName evidence="2">Uncharacterized protein</fullName>
    </submittedName>
</protein>